<proteinExistence type="predicted"/>
<keyword evidence="3" id="KW-1185">Reference proteome</keyword>
<gene>
    <name evidence="2" type="ORF">BcabD6B2_06890</name>
</gene>
<evidence type="ECO:0000313" key="2">
    <source>
        <dbReference type="EMBL" id="GIX61254.1"/>
    </source>
</evidence>
<organism evidence="2 3">
    <name type="scientific">Babesia caballi</name>
    <dbReference type="NCBI Taxonomy" id="5871"/>
    <lineage>
        <taxon>Eukaryota</taxon>
        <taxon>Sar</taxon>
        <taxon>Alveolata</taxon>
        <taxon>Apicomplexa</taxon>
        <taxon>Aconoidasida</taxon>
        <taxon>Piroplasmida</taxon>
        <taxon>Babesiidae</taxon>
        <taxon>Babesia</taxon>
    </lineage>
</organism>
<dbReference type="EMBL" id="BPLF01000001">
    <property type="protein sequence ID" value="GIX61254.1"/>
    <property type="molecule type" value="Genomic_DNA"/>
</dbReference>
<dbReference type="RefSeq" id="XP_067713325.1">
    <property type="nucleotide sequence ID" value="XM_067857224.1"/>
</dbReference>
<feature type="transmembrane region" description="Helical" evidence="1">
    <location>
        <begin position="482"/>
        <end position="503"/>
    </location>
</feature>
<sequence length="545" mass="60172">MLSGYTYALQFQLYFLYAQCYSTYSLGSGWRACRYGSGVNSSTNGKRVTSHICSAGCNKSSNGHTISSHSGAKCTHNDCGTSDNQSPLQAFLIDNLKGFTHSLPGSPSHLSNHPTSSMCHVRMGFHPEHLRHNAGTGNYIYSALASFCSGPDTPLRQLCEKLGCLTKRAPRSLGDLFGFIWHLNYQLFNSAQILDKLKEALRTNSNSVEDFIEKLKKSLPSLPSSAEDSGLVKSLKAMASIIPFLYQLFMVKPDEFLPVTLFNVVQHCHKVEHSNNIIKIVHKDSSDSSLTSGHNCSSSPNDLWSLCQPVGPAPGGGEDAHAACRGTNCGGYLYSLTHSDGATYAPAYAPVYLSWVSYLVDDLETGLQELFDVFKGLNCSGCTKCVPGSHGSSKDSPCPSIVDCDGVLPLLYRHGFQFYDARWLKGMKSENKNGQWEWTQNDHLKRTCNKFSSQVQSVLSPYAPLATLLESIDSFLYMFRFYFFYNLSSFWLCSLAILLYFIFYGIDVLHVKSHVHLPSSHTVPPIGLLTTGKAPALTKLTYYMP</sequence>
<name>A0AAV4LMQ0_BABCB</name>
<keyword evidence="1" id="KW-1133">Transmembrane helix</keyword>
<dbReference type="GeneID" id="94192737"/>
<keyword evidence="1" id="KW-0472">Membrane</keyword>
<dbReference type="Proteomes" id="UP001497744">
    <property type="component" value="Unassembled WGS sequence"/>
</dbReference>
<evidence type="ECO:0000256" key="1">
    <source>
        <dbReference type="SAM" id="Phobius"/>
    </source>
</evidence>
<dbReference type="AlphaFoldDB" id="A0AAV4LMQ0"/>
<comment type="caution">
    <text evidence="2">The sequence shown here is derived from an EMBL/GenBank/DDBJ whole genome shotgun (WGS) entry which is preliminary data.</text>
</comment>
<protein>
    <submittedName>
        <fullName evidence="2">Extracellular matrix-binding ebh</fullName>
    </submittedName>
</protein>
<keyword evidence="1" id="KW-0812">Transmembrane</keyword>
<accession>A0AAV4LMQ0</accession>
<evidence type="ECO:0000313" key="3">
    <source>
        <dbReference type="Proteomes" id="UP001497744"/>
    </source>
</evidence>
<reference evidence="2 3" key="1">
    <citation type="submission" date="2021-06" db="EMBL/GenBank/DDBJ databases">
        <title>Genome sequence of Babesia caballi.</title>
        <authorList>
            <person name="Yamagishi J."/>
            <person name="Kidaka T."/>
            <person name="Ochi A."/>
        </authorList>
    </citation>
    <scope>NUCLEOTIDE SEQUENCE [LARGE SCALE GENOMIC DNA]</scope>
    <source>
        <strain evidence="2">USDA-D6B2</strain>
    </source>
</reference>